<feature type="region of interest" description="Disordered" evidence="1">
    <location>
        <begin position="163"/>
        <end position="183"/>
    </location>
</feature>
<accession>A0A2P8QFX9</accession>
<dbReference type="Proteomes" id="UP000240429">
    <property type="component" value="Unassembled WGS sequence"/>
</dbReference>
<sequence>MTHLRIRIEAVDLPGRTHPVPISRNGPEEPREVYVAVQRRNRPGELLDPHPGDAESATWTLECTATPTETPTGTDVQSPCVQGPYVQDRLGRRFVYLSWGTLDDEGVFSMFRRAKLMLDMVPTDVLAEAAREGVLVARLGLTDPQGGPLRARVVPPHVIWTAERDTRDTPGTHAPPGVAKDAR</sequence>
<dbReference type="GO" id="GO:0004497">
    <property type="term" value="F:monooxygenase activity"/>
    <property type="evidence" value="ECO:0007669"/>
    <property type="project" value="UniProtKB-KW"/>
</dbReference>
<dbReference type="RefSeq" id="WP_107014920.1">
    <property type="nucleotide sequence ID" value="NZ_KZ679038.1"/>
</dbReference>
<reference evidence="2 3" key="1">
    <citation type="submission" date="2018-03" db="EMBL/GenBank/DDBJ databases">
        <title>Streptomyces dioscori sp. nov., a novel endophytic actinobacterium isolated from bulbil of Dioscorea bulbifera L.</title>
        <authorList>
            <person name="Zhikuan W."/>
        </authorList>
    </citation>
    <scope>NUCLEOTIDE SEQUENCE [LARGE SCALE GENOMIC DNA]</scope>
    <source>
        <strain evidence="2 3">A217</strain>
    </source>
</reference>
<gene>
    <name evidence="2" type="ORF">C6Y14_03555</name>
</gene>
<comment type="caution">
    <text evidence="2">The sequence shown here is derived from an EMBL/GenBank/DDBJ whole genome shotgun (WGS) entry which is preliminary data.</text>
</comment>
<dbReference type="OrthoDB" id="3783022at2"/>
<proteinExistence type="predicted"/>
<evidence type="ECO:0000313" key="2">
    <source>
        <dbReference type="EMBL" id="PSM45163.1"/>
    </source>
</evidence>
<name>A0A2P8QFX9_9ACTN</name>
<keyword evidence="2" id="KW-0503">Monooxygenase</keyword>
<dbReference type="Pfam" id="PF19452">
    <property type="entry name" value="DUF5990"/>
    <property type="match status" value="1"/>
</dbReference>
<keyword evidence="3" id="KW-1185">Reference proteome</keyword>
<keyword evidence="2" id="KW-0560">Oxidoreductase</keyword>
<dbReference type="InterPro" id="IPR046032">
    <property type="entry name" value="DUF5990"/>
</dbReference>
<organism evidence="2 3">
    <name type="scientific">Streptomyces dioscori</name>
    <dbReference type="NCBI Taxonomy" id="2109333"/>
    <lineage>
        <taxon>Bacteria</taxon>
        <taxon>Bacillati</taxon>
        <taxon>Actinomycetota</taxon>
        <taxon>Actinomycetes</taxon>
        <taxon>Kitasatosporales</taxon>
        <taxon>Streptomycetaceae</taxon>
        <taxon>Streptomyces</taxon>
        <taxon>Streptomyces aurantiacus group</taxon>
    </lineage>
</organism>
<evidence type="ECO:0000313" key="3">
    <source>
        <dbReference type="Proteomes" id="UP000240429"/>
    </source>
</evidence>
<dbReference type="AlphaFoldDB" id="A0A2P8QFX9"/>
<protein>
    <submittedName>
        <fullName evidence="2">Monooxygenase</fullName>
    </submittedName>
</protein>
<dbReference type="EMBL" id="PYBJ01000001">
    <property type="protein sequence ID" value="PSM45163.1"/>
    <property type="molecule type" value="Genomic_DNA"/>
</dbReference>
<evidence type="ECO:0000256" key="1">
    <source>
        <dbReference type="SAM" id="MobiDB-lite"/>
    </source>
</evidence>